<proteinExistence type="predicted"/>
<dbReference type="OrthoDB" id="3189257at2"/>
<feature type="domain" description="Glycosyltransferase 2-like" evidence="1">
    <location>
        <begin position="9"/>
        <end position="144"/>
    </location>
</feature>
<gene>
    <name evidence="2" type="ORF">E5334_01340</name>
</gene>
<dbReference type="EMBL" id="SRYE01000001">
    <property type="protein sequence ID" value="TGY63174.1"/>
    <property type="molecule type" value="Genomic_DNA"/>
</dbReference>
<keyword evidence="3" id="KW-1185">Reference proteome</keyword>
<dbReference type="CDD" id="cd00761">
    <property type="entry name" value="Glyco_tranf_GTA_type"/>
    <property type="match status" value="1"/>
</dbReference>
<dbReference type="SUPFAM" id="SSF53448">
    <property type="entry name" value="Nucleotide-diphospho-sugar transferases"/>
    <property type="match status" value="1"/>
</dbReference>
<dbReference type="PANTHER" id="PTHR22916">
    <property type="entry name" value="GLYCOSYLTRANSFERASE"/>
    <property type="match status" value="1"/>
</dbReference>
<evidence type="ECO:0000313" key="3">
    <source>
        <dbReference type="Proteomes" id="UP000310263"/>
    </source>
</evidence>
<dbReference type="RefSeq" id="WP_136011800.1">
    <property type="nucleotide sequence ID" value="NZ_SRYE01000001.1"/>
</dbReference>
<dbReference type="InterPro" id="IPR029044">
    <property type="entry name" value="Nucleotide-diphossugar_trans"/>
</dbReference>
<sequence>MNVNEPTLSIVIAAYNAEKVISRCLDSLDGDFEGELEIVVVDDGSSDTTSSIVRRYATTNKSIRLINQENKGVDLARGLGIKSALGEYVLCVDADDFLLAGAIKKILEYIQTNSDIDAIWFQYCTDSTNPMSEDKGINTLTKVGLYEGPDLAQVRSKIFQGLSNSLWNKVLRKAALTDFGIMPRARYFGEDLSRLLLALPTIDSCLVSDDVLYCYVVTGDSCSKQYKSKYLSDINAVSDQLIRVAQKDGAEGVCAAGNGILAQYYNLFVLAFNKHDKKLFKKIMIDAKNALIQANLPKEFIPYSWKLRLMYAFIMREKTAGIKWLVFSIESIRTLSAHVYGVANG</sequence>
<protein>
    <submittedName>
        <fullName evidence="2">Glycosyltransferase family 2 protein</fullName>
    </submittedName>
</protein>
<dbReference type="InterPro" id="IPR001173">
    <property type="entry name" value="Glyco_trans_2-like"/>
</dbReference>
<dbReference type="AlphaFoldDB" id="A0A4S2F733"/>
<dbReference type="Gene3D" id="3.90.550.10">
    <property type="entry name" value="Spore Coat Polysaccharide Biosynthesis Protein SpsA, Chain A"/>
    <property type="match status" value="1"/>
</dbReference>
<evidence type="ECO:0000259" key="1">
    <source>
        <dbReference type="Pfam" id="PF00535"/>
    </source>
</evidence>
<dbReference type="Proteomes" id="UP000310263">
    <property type="component" value="Unassembled WGS sequence"/>
</dbReference>
<organism evidence="2 3">
    <name type="scientific">Muricaecibacterium torontonense</name>
    <dbReference type="NCBI Taxonomy" id="3032871"/>
    <lineage>
        <taxon>Bacteria</taxon>
        <taxon>Bacillati</taxon>
        <taxon>Actinomycetota</taxon>
        <taxon>Coriobacteriia</taxon>
        <taxon>Coriobacteriales</taxon>
        <taxon>Atopobiaceae</taxon>
        <taxon>Muricaecibacterium</taxon>
    </lineage>
</organism>
<evidence type="ECO:0000313" key="2">
    <source>
        <dbReference type="EMBL" id="TGY63174.1"/>
    </source>
</evidence>
<comment type="caution">
    <text evidence="2">The sequence shown here is derived from an EMBL/GenBank/DDBJ whole genome shotgun (WGS) entry which is preliminary data.</text>
</comment>
<reference evidence="2 3" key="1">
    <citation type="submission" date="2019-04" db="EMBL/GenBank/DDBJ databases">
        <title>Microbes associate with the intestines of laboratory mice.</title>
        <authorList>
            <person name="Navarre W."/>
            <person name="Wong E."/>
            <person name="Huang K."/>
            <person name="Tropini C."/>
            <person name="Ng K."/>
            <person name="Yu B."/>
        </authorList>
    </citation>
    <scope>NUCLEOTIDE SEQUENCE [LARGE SCALE GENOMIC DNA]</scope>
    <source>
        <strain evidence="2 3">NM07_P-09</strain>
    </source>
</reference>
<dbReference type="Pfam" id="PF00535">
    <property type="entry name" value="Glycos_transf_2"/>
    <property type="match status" value="1"/>
</dbReference>
<accession>A0A4S2F733</accession>
<name>A0A4S2F733_9ACTN</name>